<dbReference type="Proteomes" id="UP000503308">
    <property type="component" value="Chromosome"/>
</dbReference>
<organism evidence="1 2">
    <name type="scientific">Roseobacter ponti</name>
    <dbReference type="NCBI Taxonomy" id="1891787"/>
    <lineage>
        <taxon>Bacteria</taxon>
        <taxon>Pseudomonadati</taxon>
        <taxon>Pseudomonadota</taxon>
        <taxon>Alphaproteobacteria</taxon>
        <taxon>Rhodobacterales</taxon>
        <taxon>Roseobacteraceae</taxon>
        <taxon>Roseobacter</taxon>
    </lineage>
</organism>
<accession>A0A858T0G0</accession>
<proteinExistence type="predicted"/>
<name>A0A858T0G0_9RHOB</name>
<evidence type="ECO:0000313" key="1">
    <source>
        <dbReference type="EMBL" id="QJF53241.1"/>
    </source>
</evidence>
<keyword evidence="2" id="KW-1185">Reference proteome</keyword>
<dbReference type="EMBL" id="CP048788">
    <property type="protein sequence ID" value="QJF53241.1"/>
    <property type="molecule type" value="Genomic_DNA"/>
</dbReference>
<dbReference type="AlphaFoldDB" id="A0A858T0G0"/>
<dbReference type="KEGG" id="rpon:G3256_14545"/>
<gene>
    <name evidence="1" type="ORF">G3256_14545</name>
</gene>
<reference evidence="1 2" key="1">
    <citation type="submission" date="2020-02" db="EMBL/GenBank/DDBJ databases">
        <title>Genome sequence of Roseobacter ponti.</title>
        <authorList>
            <person name="Hollensteiner J."/>
            <person name="Schneider D."/>
            <person name="Poehlein A."/>
            <person name="Daniel R."/>
        </authorList>
    </citation>
    <scope>NUCLEOTIDE SEQUENCE [LARGE SCALE GENOMIC DNA]</scope>
    <source>
        <strain evidence="1 2">DSM 106830</strain>
    </source>
</reference>
<evidence type="ECO:0008006" key="3">
    <source>
        <dbReference type="Google" id="ProtNLM"/>
    </source>
</evidence>
<protein>
    <recommendedName>
        <fullName evidence="3">Peptide methionine sulfoxide reductase</fullName>
    </recommendedName>
</protein>
<evidence type="ECO:0000313" key="2">
    <source>
        <dbReference type="Proteomes" id="UP000503308"/>
    </source>
</evidence>
<sequence>MPEALSDFEQALDALPAGSLSGRYHGRRYRAVKSVFNNGRSVKLFAEEAGGNDYISLNFYRLKSGARLYPCEMSRGKVLSFVLGFVPDQSGAA</sequence>